<dbReference type="PROSITE" id="PS50052">
    <property type="entry name" value="GUANYLATE_KINASE_2"/>
    <property type="match status" value="1"/>
</dbReference>
<organism evidence="5 6">
    <name type="scientific">Candidatus Buchananbacteria bacterium RIFCSPHIGHO2_01_FULL_39_14</name>
    <dbReference type="NCBI Taxonomy" id="1797532"/>
    <lineage>
        <taxon>Bacteria</taxon>
        <taxon>Candidatus Buchananiibacteriota</taxon>
    </lineage>
</organism>
<dbReference type="STRING" id="1797532.A2729_01360"/>
<reference evidence="5 6" key="1">
    <citation type="journal article" date="2016" name="Nat. Commun.">
        <title>Thousands of microbial genomes shed light on interconnected biogeochemical processes in an aquifer system.</title>
        <authorList>
            <person name="Anantharaman K."/>
            <person name="Brown C.T."/>
            <person name="Hug L.A."/>
            <person name="Sharon I."/>
            <person name="Castelle C.J."/>
            <person name="Probst A.J."/>
            <person name="Thomas B.C."/>
            <person name="Singh A."/>
            <person name="Wilkins M.J."/>
            <person name="Karaoz U."/>
            <person name="Brodie E.L."/>
            <person name="Williams K.H."/>
            <person name="Hubbard S.S."/>
            <person name="Banfield J.F."/>
        </authorList>
    </citation>
    <scope>NUCLEOTIDE SEQUENCE [LARGE SCALE GENOMIC DNA]</scope>
</reference>
<dbReference type="Pfam" id="PF00625">
    <property type="entry name" value="Guanylate_kin"/>
    <property type="match status" value="1"/>
</dbReference>
<dbReference type="EMBL" id="MHIB01000027">
    <property type="protein sequence ID" value="OGY43953.1"/>
    <property type="molecule type" value="Genomic_DNA"/>
</dbReference>
<dbReference type="InterPro" id="IPR027417">
    <property type="entry name" value="P-loop_NTPase"/>
</dbReference>
<dbReference type="InterPro" id="IPR008144">
    <property type="entry name" value="Guanylate_kin-like_dom"/>
</dbReference>
<feature type="domain" description="Guanylate kinase-like" evidence="4">
    <location>
        <begin position="5"/>
        <end position="187"/>
    </location>
</feature>
<evidence type="ECO:0000256" key="2">
    <source>
        <dbReference type="ARBA" id="ARBA00022679"/>
    </source>
</evidence>
<evidence type="ECO:0000256" key="1">
    <source>
        <dbReference type="ARBA" id="ARBA00005790"/>
    </source>
</evidence>
<dbReference type="Gene3D" id="3.40.50.300">
    <property type="entry name" value="P-loop containing nucleotide triphosphate hydrolases"/>
    <property type="match status" value="1"/>
</dbReference>
<dbReference type="PANTHER" id="PTHR23117:SF13">
    <property type="entry name" value="GUANYLATE KINASE"/>
    <property type="match status" value="1"/>
</dbReference>
<keyword evidence="3" id="KW-0418">Kinase</keyword>
<evidence type="ECO:0000259" key="4">
    <source>
        <dbReference type="PROSITE" id="PS50052"/>
    </source>
</evidence>
<dbReference type="Proteomes" id="UP000178930">
    <property type="component" value="Unassembled WGS sequence"/>
</dbReference>
<comment type="similarity">
    <text evidence="1">Belongs to the guanylate kinase family.</text>
</comment>
<evidence type="ECO:0000313" key="5">
    <source>
        <dbReference type="EMBL" id="OGY43953.1"/>
    </source>
</evidence>
<sequence length="193" mass="22019">MKTKNKIVCLVGPSGVGKTSFAKRLVEKHNFVLPEVVTTRKPRIDDDKYYRYVSEDIFWALVNSRQFIEWDKYSDYYYGTLLDSLATLANDLSHSGVILDLTPTGCQKVKAIIPNAVVIALLPDDPVWLEQRLLSRNTQSAAEIKKRGDILHLYLSEISRLACEKVDVSFSPKTWDETFRKIESIILRQPVNG</sequence>
<evidence type="ECO:0000256" key="3">
    <source>
        <dbReference type="ARBA" id="ARBA00022777"/>
    </source>
</evidence>
<keyword evidence="2" id="KW-0808">Transferase</keyword>
<dbReference type="PANTHER" id="PTHR23117">
    <property type="entry name" value="GUANYLATE KINASE-RELATED"/>
    <property type="match status" value="1"/>
</dbReference>
<dbReference type="SMART" id="SM00072">
    <property type="entry name" value="GuKc"/>
    <property type="match status" value="1"/>
</dbReference>
<comment type="caution">
    <text evidence="5">The sequence shown here is derived from an EMBL/GenBank/DDBJ whole genome shotgun (WGS) entry which is preliminary data.</text>
</comment>
<dbReference type="GO" id="GO:0004385">
    <property type="term" value="F:GMP kinase activity"/>
    <property type="evidence" value="ECO:0007669"/>
    <property type="project" value="TreeGrafter"/>
</dbReference>
<dbReference type="AlphaFoldDB" id="A0A1G1XV60"/>
<accession>A0A1G1XV60</accession>
<evidence type="ECO:0000313" key="6">
    <source>
        <dbReference type="Proteomes" id="UP000178930"/>
    </source>
</evidence>
<name>A0A1G1XV60_9BACT</name>
<proteinExistence type="inferred from homology"/>
<dbReference type="InterPro" id="IPR008145">
    <property type="entry name" value="GK/Ca_channel_bsu"/>
</dbReference>
<protein>
    <recommendedName>
        <fullName evidence="4">Guanylate kinase-like domain-containing protein</fullName>
    </recommendedName>
</protein>
<dbReference type="GO" id="GO:0005829">
    <property type="term" value="C:cytosol"/>
    <property type="evidence" value="ECO:0007669"/>
    <property type="project" value="TreeGrafter"/>
</dbReference>
<gene>
    <name evidence="5" type="ORF">A2729_01360</name>
</gene>
<dbReference type="SUPFAM" id="SSF52540">
    <property type="entry name" value="P-loop containing nucleoside triphosphate hydrolases"/>
    <property type="match status" value="1"/>
</dbReference>